<dbReference type="InterPro" id="IPR002052">
    <property type="entry name" value="DNA_methylase_N6_adenine_CS"/>
</dbReference>
<evidence type="ECO:0000313" key="7">
    <source>
        <dbReference type="EMBL" id="SIS63048.1"/>
    </source>
</evidence>
<dbReference type="InterPro" id="IPR047939">
    <property type="entry name" value="BREX_1_PglX"/>
</dbReference>
<evidence type="ECO:0000256" key="5">
    <source>
        <dbReference type="ARBA" id="ARBA00047942"/>
    </source>
</evidence>
<keyword evidence="8" id="KW-1185">Reference proteome</keyword>
<dbReference type="GO" id="GO:0032259">
    <property type="term" value="P:methylation"/>
    <property type="evidence" value="ECO:0007669"/>
    <property type="project" value="UniProtKB-KW"/>
</dbReference>
<dbReference type="InterPro" id="IPR029063">
    <property type="entry name" value="SAM-dependent_MTases_sf"/>
</dbReference>
<dbReference type="PRINTS" id="PR00507">
    <property type="entry name" value="N12N6MTFRASE"/>
</dbReference>
<accession>A0A1N7KN96</accession>
<dbReference type="STRING" id="1086013.SAMN05421774_101565"/>
<organism evidence="7 8">
    <name type="scientific">Gemmobacter megaterium</name>
    <dbReference type="NCBI Taxonomy" id="1086013"/>
    <lineage>
        <taxon>Bacteria</taxon>
        <taxon>Pseudomonadati</taxon>
        <taxon>Pseudomonadota</taxon>
        <taxon>Alphaproteobacteria</taxon>
        <taxon>Rhodobacterales</taxon>
        <taxon>Paracoccaceae</taxon>
        <taxon>Gemmobacter</taxon>
    </lineage>
</organism>
<proteinExistence type="predicted"/>
<evidence type="ECO:0000256" key="1">
    <source>
        <dbReference type="ARBA" id="ARBA00011900"/>
    </source>
</evidence>
<dbReference type="GO" id="GO:0006304">
    <property type="term" value="P:DNA modification"/>
    <property type="evidence" value="ECO:0007669"/>
    <property type="project" value="InterPro"/>
</dbReference>
<dbReference type="PANTHER" id="PTHR33841:SF1">
    <property type="entry name" value="DNA METHYLTRANSFERASE A"/>
    <property type="match status" value="1"/>
</dbReference>
<gene>
    <name evidence="7" type="ORF">SAMN05421774_101565</name>
</gene>
<evidence type="ECO:0000313" key="8">
    <source>
        <dbReference type="Proteomes" id="UP000186141"/>
    </source>
</evidence>
<dbReference type="NCBIfam" id="NF033452">
    <property type="entry name" value="BREX_1_MTaseX"/>
    <property type="match status" value="1"/>
</dbReference>
<dbReference type="PROSITE" id="PS00092">
    <property type="entry name" value="N6_MTASE"/>
    <property type="match status" value="1"/>
</dbReference>
<keyword evidence="3" id="KW-0808">Transferase</keyword>
<dbReference type="SUPFAM" id="SSF53335">
    <property type="entry name" value="S-adenosyl-L-methionine-dependent methyltransferases"/>
    <property type="match status" value="1"/>
</dbReference>
<dbReference type="OrthoDB" id="9806213at2"/>
<sequence>MDTNALKKFAQSARNLLIDQVTARLDMVLAEGAAARREHPKAIARLEAAANSNRAQVIEQSAYTWFNRFTALRFMDATGLTNPRVVSPADGATRPEILAEAMAGNLPDRARPEIAEYLNGTRPAHDGQAEAYRLLLIHACNEWHGAMPYMFERADMLDRAEDYTELLMPDDLLSPDSILARLREVMTEDACQDVEIIGWLYQFYISEKKDQVFAGLKKNQKITAENIPAATQLFTPHWIVRYLVENSLGRLWLLNRPQSKLAAKMDYYIAPEEPETDFLRITRPEDIRICDPACGSGHMLTYAFDLLYEIYAEEGHDAAEIPGLILQHNLTGIEIDDRAGALAAFALSMKAAAKLGRRRFLRMEAKPGIVVLQDVRFTPAEMQDVAAVVGKDLFTDELRETLGQFEQAKNFGSLIVPKLRDPAETLRVVEAREFGSDLLLKEVQERVVAVLRMAEALTPKYHVVVANPPYMGAGGMNQELSAFLGERFKTSKNDLMTCFMERCTELNQKSGYWGMINLPSWMFLSTFEKFRNSMLQRCCFGSLLHLGRGIFGSDFGSVAFVCRSSTSGNLTGRYRRLFERHVDVRKPETIERLFRDSEYGSFVANQTNFFDIPGTPIAYWLSDEMLRTFRESRALGEVSKPKLGMRTGDNDRFIRDWFEVSRQKSEMKAESKEYAIQSAAKWFPYKKGGEFRKWFGNNYYVVNWENDGLEIKKHTLEKYPQLSWDNLGWKISNEADFFKPSVEWSRITSGGLSFRFNPSGTIFDTNGSAMFADTKVLQDLLGLLCSKVSAEIVPILNPTMAFQPGDLARFPVAEGLENKTNQALIASLIELAKSDWDAFETSWDFTTFPLLSPDHRGETLADSYANLRAHWQGMMDEMQRLEEENNRIFIDAYGLPDELTPEVPIEEITLTCNPAYRYGMKGAEEEREARLLQDTVAEYLHYAVGCMFGRYSLDAPGLILANQGEGIEEYLATLQKQGVPEPSFAPDRDNVIPVLDADWFADDIVTRARDFLRVTFGEAKFRENLAFIEKALGKDLRRWFTKDFFDYHVRRYKKRPIYWMFSSPKGSFNALIYMHRYRPDTVSVVLNQYVREFIHKLEVERARLEKLAVDPAATPAQQTKAQKETATVIKQIAELTEWEREVVYPMAQQKIAIDLDDGVKRNYPLFAGALKPIKGLEAADD</sequence>
<dbReference type="RefSeq" id="WP_076528448.1">
    <property type="nucleotide sequence ID" value="NZ_BMEH01000001.1"/>
</dbReference>
<dbReference type="Proteomes" id="UP000186141">
    <property type="component" value="Unassembled WGS sequence"/>
</dbReference>
<dbReference type="AlphaFoldDB" id="A0A1N7KN96"/>
<dbReference type="GO" id="GO:0009007">
    <property type="term" value="F:site-specific DNA-methyltransferase (adenine-specific) activity"/>
    <property type="evidence" value="ECO:0007669"/>
    <property type="project" value="UniProtKB-EC"/>
</dbReference>
<dbReference type="EMBL" id="FTOT01000001">
    <property type="protein sequence ID" value="SIS63048.1"/>
    <property type="molecule type" value="Genomic_DNA"/>
</dbReference>
<evidence type="ECO:0000259" key="6">
    <source>
        <dbReference type="Pfam" id="PF07669"/>
    </source>
</evidence>
<keyword evidence="4" id="KW-0949">S-adenosyl-L-methionine</keyword>
<name>A0A1N7KN96_9RHOB</name>
<dbReference type="GO" id="GO:0003676">
    <property type="term" value="F:nucleic acid binding"/>
    <property type="evidence" value="ECO:0007669"/>
    <property type="project" value="InterPro"/>
</dbReference>
<dbReference type="Gene3D" id="3.40.50.150">
    <property type="entry name" value="Vaccinia Virus protein VP39"/>
    <property type="match status" value="1"/>
</dbReference>
<comment type="catalytic activity">
    <reaction evidence="5">
        <text>a 2'-deoxyadenosine in DNA + S-adenosyl-L-methionine = an N(6)-methyl-2'-deoxyadenosine in DNA + S-adenosyl-L-homocysteine + H(+)</text>
        <dbReference type="Rhea" id="RHEA:15197"/>
        <dbReference type="Rhea" id="RHEA-COMP:12418"/>
        <dbReference type="Rhea" id="RHEA-COMP:12419"/>
        <dbReference type="ChEBI" id="CHEBI:15378"/>
        <dbReference type="ChEBI" id="CHEBI:57856"/>
        <dbReference type="ChEBI" id="CHEBI:59789"/>
        <dbReference type="ChEBI" id="CHEBI:90615"/>
        <dbReference type="ChEBI" id="CHEBI:90616"/>
        <dbReference type="EC" id="2.1.1.72"/>
    </reaction>
</comment>
<dbReference type="PANTHER" id="PTHR33841">
    <property type="entry name" value="DNA METHYLTRANSFERASE YEEA-RELATED"/>
    <property type="match status" value="1"/>
</dbReference>
<evidence type="ECO:0000256" key="2">
    <source>
        <dbReference type="ARBA" id="ARBA00022603"/>
    </source>
</evidence>
<keyword evidence="2 7" id="KW-0489">Methyltransferase</keyword>
<dbReference type="EC" id="2.1.1.72" evidence="1"/>
<feature type="domain" description="Type II methyltransferase M.TaqI-like" evidence="6">
    <location>
        <begin position="328"/>
        <end position="549"/>
    </location>
</feature>
<evidence type="ECO:0000256" key="3">
    <source>
        <dbReference type="ARBA" id="ARBA00022679"/>
    </source>
</evidence>
<evidence type="ECO:0000256" key="4">
    <source>
        <dbReference type="ARBA" id="ARBA00022691"/>
    </source>
</evidence>
<protein>
    <recommendedName>
        <fullName evidence="1">site-specific DNA-methyltransferase (adenine-specific)</fullName>
        <ecNumber evidence="1">2.1.1.72</ecNumber>
    </recommendedName>
</protein>
<dbReference type="InterPro" id="IPR011639">
    <property type="entry name" value="MethylTrfase_TaqI-like_dom"/>
</dbReference>
<reference evidence="7 8" key="1">
    <citation type="submission" date="2017-01" db="EMBL/GenBank/DDBJ databases">
        <authorList>
            <person name="Mah S.A."/>
            <person name="Swanson W.J."/>
            <person name="Moy G.W."/>
            <person name="Vacquier V.D."/>
        </authorList>
    </citation>
    <scope>NUCLEOTIDE SEQUENCE [LARGE SCALE GENOMIC DNA]</scope>
    <source>
        <strain evidence="7 8">DSM 26375</strain>
    </source>
</reference>
<dbReference type="InterPro" id="IPR050953">
    <property type="entry name" value="N4_N6_ade-DNA_methylase"/>
</dbReference>
<dbReference type="Pfam" id="PF07669">
    <property type="entry name" value="Eco57I"/>
    <property type="match status" value="1"/>
</dbReference>